<gene>
    <name evidence="3" type="ORF">CERSUDRAFT_113290</name>
</gene>
<feature type="region of interest" description="Disordered" evidence="1">
    <location>
        <begin position="126"/>
        <end position="233"/>
    </location>
</feature>
<evidence type="ECO:0000313" key="3">
    <source>
        <dbReference type="EMBL" id="EMD38145.1"/>
    </source>
</evidence>
<dbReference type="AlphaFoldDB" id="M2R0V1"/>
<accession>M2R0V1</accession>
<keyword evidence="2" id="KW-0732">Signal</keyword>
<dbReference type="HOGENOM" id="CLU_1081824_0_0_1"/>
<evidence type="ECO:0000256" key="2">
    <source>
        <dbReference type="SAM" id="SignalP"/>
    </source>
</evidence>
<organism evidence="3 4">
    <name type="scientific">Ceriporiopsis subvermispora (strain B)</name>
    <name type="common">White-rot fungus</name>
    <name type="synonym">Gelatoporia subvermispora</name>
    <dbReference type="NCBI Taxonomy" id="914234"/>
    <lineage>
        <taxon>Eukaryota</taxon>
        <taxon>Fungi</taxon>
        <taxon>Dikarya</taxon>
        <taxon>Basidiomycota</taxon>
        <taxon>Agaricomycotina</taxon>
        <taxon>Agaricomycetes</taxon>
        <taxon>Polyporales</taxon>
        <taxon>Gelatoporiaceae</taxon>
        <taxon>Gelatoporia</taxon>
    </lineage>
</organism>
<feature type="compositionally biased region" description="Low complexity" evidence="1">
    <location>
        <begin position="196"/>
        <end position="233"/>
    </location>
</feature>
<feature type="compositionally biased region" description="Low complexity" evidence="1">
    <location>
        <begin position="160"/>
        <end position="185"/>
    </location>
</feature>
<protein>
    <submittedName>
        <fullName evidence="3">Uncharacterized protein</fullName>
    </submittedName>
</protein>
<sequence>MRKATFVAAALVLARQQFTSAQTSLYLPDFDPQPVTANQLGVNADGQTTWLIAPGSSSNGLDGHGIYGPATLVEGPSDAHLIYIDTNYGISLQEDCIISAGVAACTAVVGDLLAAVPPETDFLTETASPMEVQGGGATPIATVTRESSGSSQALSGPDIASGPAITAAPAPASSDSGKADSSQGAPTSGPSAADVSNPAASATSASDSPSAAGASSPSNATSPPPSSSQSANAAVGIKRAPISLFSAVGIAVLYFCL</sequence>
<dbReference type="EMBL" id="KB445795">
    <property type="protein sequence ID" value="EMD38145.1"/>
    <property type="molecule type" value="Genomic_DNA"/>
</dbReference>
<keyword evidence="4" id="KW-1185">Reference proteome</keyword>
<reference evidence="3 4" key="1">
    <citation type="journal article" date="2012" name="Proc. Natl. Acad. Sci. U.S.A.">
        <title>Comparative genomics of Ceriporiopsis subvermispora and Phanerochaete chrysosporium provide insight into selective ligninolysis.</title>
        <authorList>
            <person name="Fernandez-Fueyo E."/>
            <person name="Ruiz-Duenas F.J."/>
            <person name="Ferreira P."/>
            <person name="Floudas D."/>
            <person name="Hibbett D.S."/>
            <person name="Canessa P."/>
            <person name="Larrondo L.F."/>
            <person name="James T.Y."/>
            <person name="Seelenfreund D."/>
            <person name="Lobos S."/>
            <person name="Polanco R."/>
            <person name="Tello M."/>
            <person name="Honda Y."/>
            <person name="Watanabe T."/>
            <person name="Watanabe T."/>
            <person name="Ryu J.S."/>
            <person name="Kubicek C.P."/>
            <person name="Schmoll M."/>
            <person name="Gaskell J."/>
            <person name="Hammel K.E."/>
            <person name="St John F.J."/>
            <person name="Vanden Wymelenberg A."/>
            <person name="Sabat G."/>
            <person name="Splinter BonDurant S."/>
            <person name="Syed K."/>
            <person name="Yadav J.S."/>
            <person name="Doddapaneni H."/>
            <person name="Subramanian V."/>
            <person name="Lavin J.L."/>
            <person name="Oguiza J.A."/>
            <person name="Perez G."/>
            <person name="Pisabarro A.G."/>
            <person name="Ramirez L."/>
            <person name="Santoyo F."/>
            <person name="Master E."/>
            <person name="Coutinho P.M."/>
            <person name="Henrissat B."/>
            <person name="Lombard V."/>
            <person name="Magnuson J.K."/>
            <person name="Kuees U."/>
            <person name="Hori C."/>
            <person name="Igarashi K."/>
            <person name="Samejima M."/>
            <person name="Held B.W."/>
            <person name="Barry K.W."/>
            <person name="LaButti K.M."/>
            <person name="Lapidus A."/>
            <person name="Lindquist E.A."/>
            <person name="Lucas S.M."/>
            <person name="Riley R."/>
            <person name="Salamov A.A."/>
            <person name="Hoffmeister D."/>
            <person name="Schwenk D."/>
            <person name="Hadar Y."/>
            <person name="Yarden O."/>
            <person name="de Vries R.P."/>
            <person name="Wiebenga A."/>
            <person name="Stenlid J."/>
            <person name="Eastwood D."/>
            <person name="Grigoriev I.V."/>
            <person name="Berka R.M."/>
            <person name="Blanchette R.A."/>
            <person name="Kersten P."/>
            <person name="Martinez A.T."/>
            <person name="Vicuna R."/>
            <person name="Cullen D."/>
        </authorList>
    </citation>
    <scope>NUCLEOTIDE SEQUENCE [LARGE SCALE GENOMIC DNA]</scope>
    <source>
        <strain evidence="3 4">B</strain>
    </source>
</reference>
<feature type="chain" id="PRO_5004023990" evidence="2">
    <location>
        <begin position="22"/>
        <end position="257"/>
    </location>
</feature>
<name>M2R0V1_CERS8</name>
<evidence type="ECO:0000313" key="4">
    <source>
        <dbReference type="Proteomes" id="UP000016930"/>
    </source>
</evidence>
<proteinExistence type="predicted"/>
<evidence type="ECO:0000256" key="1">
    <source>
        <dbReference type="SAM" id="MobiDB-lite"/>
    </source>
</evidence>
<feature type="compositionally biased region" description="Polar residues" evidence="1">
    <location>
        <begin position="144"/>
        <end position="154"/>
    </location>
</feature>
<feature type="signal peptide" evidence="2">
    <location>
        <begin position="1"/>
        <end position="21"/>
    </location>
</feature>
<dbReference type="STRING" id="914234.M2R0V1"/>
<dbReference type="Proteomes" id="UP000016930">
    <property type="component" value="Unassembled WGS sequence"/>
</dbReference>
<dbReference type="OrthoDB" id="4991875at2759"/>